<organism evidence="2 3">
    <name type="scientific">Heterorhabditis bacteriophora</name>
    <name type="common">Entomopathogenic nematode worm</name>
    <dbReference type="NCBI Taxonomy" id="37862"/>
    <lineage>
        <taxon>Eukaryota</taxon>
        <taxon>Metazoa</taxon>
        <taxon>Ecdysozoa</taxon>
        <taxon>Nematoda</taxon>
        <taxon>Chromadorea</taxon>
        <taxon>Rhabditida</taxon>
        <taxon>Rhabditina</taxon>
        <taxon>Rhabditomorpha</taxon>
        <taxon>Strongyloidea</taxon>
        <taxon>Heterorhabditidae</taxon>
        <taxon>Heterorhabditis</taxon>
    </lineage>
</organism>
<dbReference type="WBParaSite" id="Hba_19349">
    <property type="protein sequence ID" value="Hba_19349"/>
    <property type="gene ID" value="Hba_19349"/>
</dbReference>
<evidence type="ECO:0000313" key="3">
    <source>
        <dbReference type="WBParaSite" id="Hba_19349"/>
    </source>
</evidence>
<sequence length="418" mass="46593">MDPLPLRDCLSITGVDSPGRTMAVGGDGQLIFKKSSSELYYYDVQELSTSILTFSRKDPLFDDCQIYDLAFVRSGSLLICLQRPSTGDFFICEGTIDTQEKTVDISGSVHRTKIVAAKGKNIVLIHDEAGVVLISYPIRWLPSGNTIELFHASNYLNLSSGDKYTISLQAKDDCDATFATPFISRNHLYLFYGHDYFKFLLVPLSGTSCGKCQVRTTQGVPPSNAYMNKTVQCFEEFVLVYANQNVRHIRPNFYMLNLTNLKWYPLNLMLSHHFPNGKISFQKEGEETVYLHGDCNISGCVEKTHLYQINIEALTELILSRSRAQSMSASSCPSNASIAPTPHIYKQKVNESSTLPQNDTPPSTPTTTSLSTSCNLAISPTIRSVPPVVHRFQKKQSREDVSIVTPNLLESTVESHVF</sequence>
<accession>A0A1I7XPE5</accession>
<keyword evidence="2" id="KW-1185">Reference proteome</keyword>
<reference evidence="3" key="1">
    <citation type="submission" date="2016-11" db="UniProtKB">
        <authorList>
            <consortium name="WormBaseParasite"/>
        </authorList>
    </citation>
    <scope>IDENTIFICATION</scope>
</reference>
<protein>
    <submittedName>
        <fullName evidence="3">CNH domain-containing protein</fullName>
    </submittedName>
</protein>
<dbReference type="Proteomes" id="UP000095283">
    <property type="component" value="Unplaced"/>
</dbReference>
<name>A0A1I7XPE5_HETBA</name>
<feature type="region of interest" description="Disordered" evidence="1">
    <location>
        <begin position="352"/>
        <end position="372"/>
    </location>
</feature>
<evidence type="ECO:0000256" key="1">
    <source>
        <dbReference type="SAM" id="MobiDB-lite"/>
    </source>
</evidence>
<dbReference type="AlphaFoldDB" id="A0A1I7XPE5"/>
<evidence type="ECO:0000313" key="2">
    <source>
        <dbReference type="Proteomes" id="UP000095283"/>
    </source>
</evidence>
<proteinExistence type="predicted"/>